<dbReference type="PRINTS" id="PR01262">
    <property type="entry name" value="INNEXIN"/>
</dbReference>
<dbReference type="Pfam" id="PF00876">
    <property type="entry name" value="Innexin"/>
    <property type="match status" value="2"/>
</dbReference>
<keyword evidence="9 12" id="KW-0406">Ion transport</keyword>
<organism evidence="13 14">
    <name type="scientific">Romanomermis culicivorax</name>
    <name type="common">Nematode worm</name>
    <dbReference type="NCBI Taxonomy" id="13658"/>
    <lineage>
        <taxon>Eukaryota</taxon>
        <taxon>Metazoa</taxon>
        <taxon>Ecdysozoa</taxon>
        <taxon>Nematoda</taxon>
        <taxon>Enoplea</taxon>
        <taxon>Dorylaimia</taxon>
        <taxon>Mermithida</taxon>
        <taxon>Mermithoidea</taxon>
        <taxon>Mermithidae</taxon>
        <taxon>Romanomermis</taxon>
    </lineage>
</organism>
<evidence type="ECO:0000256" key="8">
    <source>
        <dbReference type="ARBA" id="ARBA00022989"/>
    </source>
</evidence>
<accession>A0A915J2C2</accession>
<comment type="function">
    <text evidence="12">Structural component of the gap junctions.</text>
</comment>
<evidence type="ECO:0000256" key="11">
    <source>
        <dbReference type="ARBA" id="ARBA00023303"/>
    </source>
</evidence>
<dbReference type="GO" id="GO:0005243">
    <property type="term" value="F:gap junction channel activity"/>
    <property type="evidence" value="ECO:0007669"/>
    <property type="project" value="TreeGrafter"/>
</dbReference>
<dbReference type="AlphaFoldDB" id="A0A915J2C2"/>
<evidence type="ECO:0000256" key="2">
    <source>
        <dbReference type="ARBA" id="ARBA00004651"/>
    </source>
</evidence>
<dbReference type="GO" id="GO:0034220">
    <property type="term" value="P:monoatomic ion transmembrane transport"/>
    <property type="evidence" value="ECO:0007669"/>
    <property type="project" value="UniProtKB-KW"/>
</dbReference>
<evidence type="ECO:0000256" key="10">
    <source>
        <dbReference type="ARBA" id="ARBA00023136"/>
    </source>
</evidence>
<evidence type="ECO:0000256" key="5">
    <source>
        <dbReference type="ARBA" id="ARBA00022692"/>
    </source>
</evidence>
<evidence type="ECO:0000256" key="3">
    <source>
        <dbReference type="ARBA" id="ARBA00022448"/>
    </source>
</evidence>
<evidence type="ECO:0000256" key="6">
    <source>
        <dbReference type="ARBA" id="ARBA00022868"/>
    </source>
</evidence>
<keyword evidence="10 12" id="KW-0472">Membrane</keyword>
<comment type="caution">
    <text evidence="12">Lacks conserved residue(s) required for the propagation of feature annotation.</text>
</comment>
<dbReference type="GO" id="GO:0005921">
    <property type="term" value="C:gap junction"/>
    <property type="evidence" value="ECO:0007669"/>
    <property type="project" value="UniProtKB-SubCell"/>
</dbReference>
<dbReference type="PANTHER" id="PTHR11893">
    <property type="entry name" value="INNEXIN"/>
    <property type="match status" value="1"/>
</dbReference>
<gene>
    <name evidence="12" type="primary">inx</name>
</gene>
<comment type="subcellular location">
    <subcellularLocation>
        <location evidence="1">Cell junction</location>
        <location evidence="1">Gap junction</location>
    </subcellularLocation>
    <subcellularLocation>
        <location evidence="2 12">Cell membrane</location>
        <topology evidence="2 12">Multi-pass membrane protein</topology>
    </subcellularLocation>
</comment>
<evidence type="ECO:0000313" key="14">
    <source>
        <dbReference type="WBParaSite" id="nRc.2.0.1.t20550-RA"/>
    </source>
</evidence>
<dbReference type="WBParaSite" id="nRc.2.0.1.t20550-RA">
    <property type="protein sequence ID" value="nRc.2.0.1.t20550-RA"/>
    <property type="gene ID" value="nRc.2.0.1.g20550"/>
</dbReference>
<keyword evidence="13" id="KW-1185">Reference proteome</keyword>
<dbReference type="PANTHER" id="PTHR11893:SF44">
    <property type="entry name" value="INNEXIN"/>
    <property type="match status" value="1"/>
</dbReference>
<evidence type="ECO:0000256" key="1">
    <source>
        <dbReference type="ARBA" id="ARBA00004610"/>
    </source>
</evidence>
<dbReference type="InterPro" id="IPR000990">
    <property type="entry name" value="Innexin"/>
</dbReference>
<feature type="transmembrane region" description="Helical" evidence="12">
    <location>
        <begin position="264"/>
        <end position="288"/>
    </location>
</feature>
<evidence type="ECO:0000256" key="9">
    <source>
        <dbReference type="ARBA" id="ARBA00023065"/>
    </source>
</evidence>
<protein>
    <recommendedName>
        <fullName evidence="12">Innexin</fullName>
    </recommendedName>
</protein>
<name>A0A915J2C2_ROMCU</name>
<keyword evidence="6" id="KW-0303">Gap junction</keyword>
<keyword evidence="4" id="KW-1003">Cell membrane</keyword>
<sequence length="462" mass="53854">MYCWAQSTYWVPFDKEIPSEVDEREHRYVSYYQWVPFFLLIVALFFYLPCLFWRLFNDKSVFSNVYLDDSDEFFNIALFQVSNAFTGVRMQKIIGIARDVENIHPETRHRNIQALALHLDSVFRHQFKISTEHSALHRFFKCLNLRYYEAYLSVLYIIIKTSFLANVIGQKFYVVMSATHLLLYNLSIFRSAGQLFLINRFLQTDDYNIYGFGVLSDLLSGRPWESSGNFPRVTLCDLLVRRLGNVHRYTVQCVLVINIFTEKIFILLWLWYSILIVITGVNLVYWTVITFTPRERIRFVSRHLELADRIIASADRDEQIREFTLDFIKMDGIFVLRMLNLHAGLMFTSDLVDALWELFDKSEENIEVAEQESASLCRLAENEELMPTGAGSSESARLIYNKIFIVIGYWDVGLYTSSQQSVMCRKCVNTKKIYVPPGGGWTGAQPRPPVSVTWAERVVDNG</sequence>
<dbReference type="PROSITE" id="PS51013">
    <property type="entry name" value="PANNEXIN"/>
    <property type="match status" value="1"/>
</dbReference>
<proteinExistence type="inferred from homology"/>
<dbReference type="GO" id="GO:0005886">
    <property type="term" value="C:plasma membrane"/>
    <property type="evidence" value="ECO:0007669"/>
    <property type="project" value="UniProtKB-SubCell"/>
</dbReference>
<dbReference type="Proteomes" id="UP000887565">
    <property type="component" value="Unplaced"/>
</dbReference>
<feature type="transmembrane region" description="Helical" evidence="12">
    <location>
        <begin position="34"/>
        <end position="56"/>
    </location>
</feature>
<keyword evidence="3 12" id="KW-0813">Transport</keyword>
<feature type="transmembrane region" description="Helical" evidence="12">
    <location>
        <begin position="150"/>
        <end position="169"/>
    </location>
</feature>
<reference evidence="14" key="1">
    <citation type="submission" date="2022-11" db="UniProtKB">
        <authorList>
            <consortium name="WormBaseParasite"/>
        </authorList>
    </citation>
    <scope>IDENTIFICATION</scope>
</reference>
<evidence type="ECO:0000313" key="13">
    <source>
        <dbReference type="Proteomes" id="UP000887565"/>
    </source>
</evidence>
<keyword evidence="8 12" id="KW-1133">Transmembrane helix</keyword>
<comment type="similarity">
    <text evidence="12">Belongs to the pannexin family.</text>
</comment>
<keyword evidence="7" id="KW-0965">Cell junction</keyword>
<keyword evidence="11 12" id="KW-0407">Ion channel</keyword>
<keyword evidence="5 12" id="KW-0812">Transmembrane</keyword>
<evidence type="ECO:0000256" key="12">
    <source>
        <dbReference type="RuleBase" id="RU010713"/>
    </source>
</evidence>
<evidence type="ECO:0000256" key="7">
    <source>
        <dbReference type="ARBA" id="ARBA00022949"/>
    </source>
</evidence>
<evidence type="ECO:0000256" key="4">
    <source>
        <dbReference type="ARBA" id="ARBA00022475"/>
    </source>
</evidence>